<keyword evidence="1" id="KW-1133">Transmembrane helix</keyword>
<dbReference type="InterPro" id="IPR006675">
    <property type="entry name" value="HDIG_dom"/>
</dbReference>
<evidence type="ECO:0000259" key="2">
    <source>
        <dbReference type="SMART" id="SM00471"/>
    </source>
</evidence>
<dbReference type="GO" id="GO:0016787">
    <property type="term" value="F:hydrolase activity"/>
    <property type="evidence" value="ECO:0007669"/>
    <property type="project" value="UniProtKB-KW"/>
</dbReference>
<feature type="transmembrane region" description="Helical" evidence="1">
    <location>
        <begin position="184"/>
        <end position="205"/>
    </location>
</feature>
<dbReference type="PANTHER" id="PTHR36442:SF1">
    <property type="entry name" value="CYCLIC-DI-AMP PHOSPHODIESTERASE PGPH"/>
    <property type="match status" value="1"/>
</dbReference>
<evidence type="ECO:0000313" key="4">
    <source>
        <dbReference type="Proteomes" id="UP000032809"/>
    </source>
</evidence>
<dbReference type="RefSeq" id="WP_045087617.1">
    <property type="nucleotide sequence ID" value="NZ_LN824141.1"/>
</dbReference>
<keyword evidence="1" id="KW-0812">Transmembrane</keyword>
<gene>
    <name evidence="3" type="ORF">DTL3_0790</name>
</gene>
<dbReference type="SMART" id="SM00471">
    <property type="entry name" value="HDc"/>
    <property type="match status" value="1"/>
</dbReference>
<dbReference type="KEGG" id="dtn:DTL3_0790"/>
<feature type="transmembrane region" description="Helical" evidence="1">
    <location>
        <begin position="117"/>
        <end position="133"/>
    </location>
</feature>
<dbReference type="CDD" id="cd00077">
    <property type="entry name" value="HDc"/>
    <property type="match status" value="1"/>
</dbReference>
<name>A0A0C7P2A4_DEFTU</name>
<evidence type="ECO:0000256" key="1">
    <source>
        <dbReference type="SAM" id="Phobius"/>
    </source>
</evidence>
<feature type="transmembrane region" description="Helical" evidence="1">
    <location>
        <begin position="62"/>
        <end position="80"/>
    </location>
</feature>
<dbReference type="Proteomes" id="UP000032809">
    <property type="component" value="Chromosome I"/>
</dbReference>
<dbReference type="Gene3D" id="1.10.3210.10">
    <property type="entry name" value="Hypothetical protein af1432"/>
    <property type="match status" value="1"/>
</dbReference>
<organism evidence="3 4">
    <name type="scientific">Defluviitoga tunisiensis</name>
    <dbReference type="NCBI Taxonomy" id="1006576"/>
    <lineage>
        <taxon>Bacteria</taxon>
        <taxon>Thermotogati</taxon>
        <taxon>Thermotogota</taxon>
        <taxon>Thermotogae</taxon>
        <taxon>Petrotogales</taxon>
        <taxon>Petrotogaceae</taxon>
        <taxon>Defluviitoga</taxon>
    </lineage>
</organism>
<dbReference type="HOGENOM" id="CLU_015767_4_1_0"/>
<feature type="transmembrane region" description="Helical" evidence="1">
    <location>
        <begin position="211"/>
        <end position="231"/>
    </location>
</feature>
<accession>A0A0C7P2A4</accession>
<dbReference type="AlphaFoldDB" id="A0A0C7P2A4"/>
<dbReference type="Pfam" id="PF01966">
    <property type="entry name" value="HD"/>
    <property type="match status" value="1"/>
</dbReference>
<dbReference type="InterPro" id="IPR003607">
    <property type="entry name" value="HD/PDEase_dom"/>
</dbReference>
<evidence type="ECO:0000313" key="3">
    <source>
        <dbReference type="EMBL" id="CEP78099.1"/>
    </source>
</evidence>
<sequence length="475" mass="55228">MRKKYSKLFLNSKKENKVGIYQKFKHFMHKNKGFIYRIIIFIALIVFSELVLFRRVTWRIQIQFYIVFFSVWIGIGEFFLGKNKMFKLHPTNFWAAFLTPLIFNIVLNLAVYKYVNMFALTAILSTLIITLLIDYSSGIISALMFALFFGILFGYDLKFTVYLFLPSLIAAFSSRKIKRRVEIILPFIFASISQIIILYATNLSYNAIDYLYIPISNFLGILIMMGVLPFFEYLTRVYSDIGLLELGNLNNPILKELSLKAPGTYYHSMIISNLAESASEVVMGNTTLARVGSYFHDIGKIWRPQFFSENQKSKNPHVDISPKLSSLILNNHVTYGVELARKYRLPILIEDMILQHHGTRVKQFFYDEYYKETGIKDTNMFRYPGPIPQFKEAAILMIADVTEATTRSMQEIEPAELSQKLDELISSLFFEGQFDDCGLTMREIKKIKGKIMRTILEMNHKRISYPKIDVKELKE</sequence>
<dbReference type="InterPro" id="IPR006674">
    <property type="entry name" value="HD_domain"/>
</dbReference>
<dbReference type="EMBL" id="LN824141">
    <property type="protein sequence ID" value="CEP78099.1"/>
    <property type="molecule type" value="Genomic_DNA"/>
</dbReference>
<dbReference type="SUPFAM" id="SSF109604">
    <property type="entry name" value="HD-domain/PDEase-like"/>
    <property type="match status" value="1"/>
</dbReference>
<protein>
    <submittedName>
        <fullName evidence="3">Putative membrane-associated HD superfamily hydrolase</fullName>
    </submittedName>
</protein>
<dbReference type="InterPro" id="IPR052722">
    <property type="entry name" value="PgpH_phosphodiesterase"/>
</dbReference>
<reference evidence="4" key="1">
    <citation type="submission" date="2014-11" db="EMBL/GenBank/DDBJ databases">
        <authorList>
            <person name="Wibberg D."/>
        </authorList>
    </citation>
    <scope>NUCLEOTIDE SEQUENCE [LARGE SCALE GENOMIC DNA]</scope>
    <source>
        <strain evidence="4">L3</strain>
    </source>
</reference>
<dbReference type="OrthoDB" id="9806952at2"/>
<keyword evidence="3" id="KW-0378">Hydrolase</keyword>
<dbReference type="PATRIC" id="fig|1006576.9.peg.779"/>
<feature type="transmembrane region" description="Helical" evidence="1">
    <location>
        <begin position="34"/>
        <end position="56"/>
    </location>
</feature>
<proteinExistence type="predicted"/>
<dbReference type="PANTHER" id="PTHR36442">
    <property type="entry name" value="CYCLIC-DI-AMP PHOSPHODIESTERASE PGPH"/>
    <property type="match status" value="1"/>
</dbReference>
<dbReference type="InterPro" id="IPR011621">
    <property type="entry name" value="Metal-dep_PHydrolase_7TM_intra"/>
</dbReference>
<feature type="domain" description="HD/PDEase" evidence="2">
    <location>
        <begin position="260"/>
        <end position="414"/>
    </location>
</feature>
<keyword evidence="4" id="KW-1185">Reference proteome</keyword>
<dbReference type="STRING" id="1006576.DTL3_0790"/>
<feature type="transmembrane region" description="Helical" evidence="1">
    <location>
        <begin position="92"/>
        <end position="111"/>
    </location>
</feature>
<dbReference type="Pfam" id="PF07698">
    <property type="entry name" value="7TM-7TMR_HD"/>
    <property type="match status" value="1"/>
</dbReference>
<keyword evidence="1" id="KW-0472">Membrane</keyword>
<dbReference type="NCBIfam" id="TIGR00277">
    <property type="entry name" value="HDIG"/>
    <property type="match status" value="1"/>
</dbReference>